<feature type="transmembrane region" description="Helical" evidence="6">
    <location>
        <begin position="55"/>
        <end position="74"/>
    </location>
</feature>
<feature type="domain" description="Major facilitator superfamily (MFS) profile" evidence="7">
    <location>
        <begin position="16"/>
        <end position="395"/>
    </location>
</feature>
<dbReference type="PANTHER" id="PTHR23502">
    <property type="entry name" value="MAJOR FACILITATOR SUPERFAMILY"/>
    <property type="match status" value="1"/>
</dbReference>
<feature type="transmembrane region" description="Helical" evidence="6">
    <location>
        <begin position="16"/>
        <end position="35"/>
    </location>
</feature>
<dbReference type="Gene3D" id="1.20.1720.10">
    <property type="entry name" value="Multidrug resistance protein D"/>
    <property type="match status" value="1"/>
</dbReference>
<evidence type="ECO:0000256" key="4">
    <source>
        <dbReference type="ARBA" id="ARBA00022989"/>
    </source>
</evidence>
<reference evidence="8 9" key="1">
    <citation type="submission" date="2017-09" db="EMBL/GenBank/DDBJ databases">
        <authorList>
            <person name="Girard L."/>
            <person name="Lami R."/>
            <person name="Suzuki M."/>
            <person name="Baudart J."/>
        </authorList>
    </citation>
    <scope>NUCLEOTIDE SEQUENCE [LARGE SCALE GENOMIC DNA]</scope>
    <source>
        <strain evidence="8 9">17LN0615E</strain>
    </source>
</reference>
<keyword evidence="5 6" id="KW-0472">Membrane</keyword>
<evidence type="ECO:0000256" key="3">
    <source>
        <dbReference type="ARBA" id="ARBA00022692"/>
    </source>
</evidence>
<feature type="transmembrane region" description="Helical" evidence="6">
    <location>
        <begin position="284"/>
        <end position="305"/>
    </location>
</feature>
<keyword evidence="3 6" id="KW-0812">Transmembrane</keyword>
<dbReference type="InterPro" id="IPR005829">
    <property type="entry name" value="Sugar_transporter_CS"/>
</dbReference>
<feature type="transmembrane region" description="Helical" evidence="6">
    <location>
        <begin position="222"/>
        <end position="243"/>
    </location>
</feature>
<comment type="caution">
    <text evidence="8">The sequence shown here is derived from an EMBL/GenBank/DDBJ whole genome shotgun (WGS) entry which is preliminary data.</text>
</comment>
<feature type="transmembrane region" description="Helical" evidence="6">
    <location>
        <begin position="171"/>
        <end position="190"/>
    </location>
</feature>
<evidence type="ECO:0000313" key="8">
    <source>
        <dbReference type="EMBL" id="PRQ68118.1"/>
    </source>
</evidence>
<dbReference type="Pfam" id="PF07690">
    <property type="entry name" value="MFS_1"/>
    <property type="match status" value="1"/>
</dbReference>
<keyword evidence="2" id="KW-0813">Transport</keyword>
<dbReference type="EMBL" id="NWTN01000003">
    <property type="protein sequence ID" value="PRQ68118.1"/>
    <property type="molecule type" value="Genomic_DNA"/>
</dbReference>
<dbReference type="InterPro" id="IPR036259">
    <property type="entry name" value="MFS_trans_sf"/>
</dbReference>
<name>A0ABX5DG20_9VIBR</name>
<evidence type="ECO:0000259" key="7">
    <source>
        <dbReference type="PROSITE" id="PS50850"/>
    </source>
</evidence>
<dbReference type="InterPro" id="IPR020846">
    <property type="entry name" value="MFS_dom"/>
</dbReference>
<dbReference type="PROSITE" id="PS50850">
    <property type="entry name" value="MFS"/>
    <property type="match status" value="1"/>
</dbReference>
<feature type="transmembrane region" description="Helical" evidence="6">
    <location>
        <begin position="140"/>
        <end position="159"/>
    </location>
</feature>
<evidence type="ECO:0000256" key="5">
    <source>
        <dbReference type="ARBA" id="ARBA00023136"/>
    </source>
</evidence>
<feature type="transmembrane region" description="Helical" evidence="6">
    <location>
        <begin position="371"/>
        <end position="389"/>
    </location>
</feature>
<evidence type="ECO:0000256" key="2">
    <source>
        <dbReference type="ARBA" id="ARBA00022448"/>
    </source>
</evidence>
<evidence type="ECO:0000313" key="9">
    <source>
        <dbReference type="Proteomes" id="UP000238163"/>
    </source>
</evidence>
<gene>
    <name evidence="8" type="ORF">COR51_06575</name>
</gene>
<feature type="transmembrane region" description="Helical" evidence="6">
    <location>
        <begin position="81"/>
        <end position="100"/>
    </location>
</feature>
<reference evidence="8 9" key="2">
    <citation type="submission" date="2018-03" db="EMBL/GenBank/DDBJ databases">
        <title>Genetic Diversity and Phenotypic Plasticity of AHL Mediated Quorum Sensing in Environmental Strains of Vibrio mediterranei.</title>
        <authorList>
            <person name="Lantoine F."/>
            <person name="Vouve F."/>
        </authorList>
    </citation>
    <scope>NUCLEOTIDE SEQUENCE [LARGE SCALE GENOMIC DNA]</scope>
    <source>
        <strain evidence="8 9">17LN0615E</strain>
    </source>
</reference>
<protein>
    <recommendedName>
        <fullName evidence="7">Major facilitator superfamily (MFS) profile domain-containing protein</fullName>
    </recommendedName>
</protein>
<dbReference type="SUPFAM" id="SSF103473">
    <property type="entry name" value="MFS general substrate transporter"/>
    <property type="match status" value="1"/>
</dbReference>
<feature type="transmembrane region" description="Helical" evidence="6">
    <location>
        <begin position="343"/>
        <end position="365"/>
    </location>
</feature>
<evidence type="ECO:0000256" key="1">
    <source>
        <dbReference type="ARBA" id="ARBA00004141"/>
    </source>
</evidence>
<keyword evidence="4 6" id="KW-1133">Transmembrane helix</keyword>
<feature type="transmembrane region" description="Helical" evidence="6">
    <location>
        <begin position="311"/>
        <end position="331"/>
    </location>
</feature>
<comment type="subcellular location">
    <subcellularLocation>
        <location evidence="1">Membrane</location>
        <topology evidence="1">Multi-pass membrane protein</topology>
    </subcellularLocation>
</comment>
<organism evidence="8 9">
    <name type="scientific">Vibrio mediterranei</name>
    <dbReference type="NCBI Taxonomy" id="689"/>
    <lineage>
        <taxon>Bacteria</taxon>
        <taxon>Pseudomonadati</taxon>
        <taxon>Pseudomonadota</taxon>
        <taxon>Gammaproteobacteria</taxon>
        <taxon>Vibrionales</taxon>
        <taxon>Vibrionaceae</taxon>
        <taxon>Vibrio</taxon>
    </lineage>
</organism>
<feature type="transmembrane region" description="Helical" evidence="6">
    <location>
        <begin position="249"/>
        <end position="272"/>
    </location>
</feature>
<dbReference type="PROSITE" id="PS00216">
    <property type="entry name" value="SUGAR_TRANSPORT_1"/>
    <property type="match status" value="1"/>
</dbReference>
<proteinExistence type="predicted"/>
<sequence length="395" mass="42722">MILLLLAMTNQQRNNLAILMYLLISLGGIVVDIVVPSLPSIKTEFSATETVTQWSFTSAMLGFGLGQLVAGFIVDAYGRKTPMLIGVFLLVAALLLSIISPNIYSLIVLRLVEGLAVSLVCVGGRAVIKDMYHGAEYLKAVNWITISFAMGITLSPFVGGHLESMFGWQSVFIALAIWVALGGVFLCLFFRETLQIVQPLRGEQIKSNFTEIVLNRNFQRTAIICGVFYSILPAFNTVGPFIIQSRLGYSPVFYGNIALALGACWLLGNLANRFLFSVSAERKTNVAITASLAALVIGMSFQYIYGLNLLAFLLPVAVIIVSLGMLFPLYLGKALLPFPHIAGVANAIVFSGSWLCTALVSFVASTLPVGSAFPLLGLYFVLLVMIVAIKNSRNV</sequence>
<dbReference type="PANTHER" id="PTHR23502:SF132">
    <property type="entry name" value="POLYAMINE TRANSPORTER 2-RELATED"/>
    <property type="match status" value="1"/>
</dbReference>
<dbReference type="InterPro" id="IPR011701">
    <property type="entry name" value="MFS"/>
</dbReference>
<feature type="transmembrane region" description="Helical" evidence="6">
    <location>
        <begin position="106"/>
        <end position="128"/>
    </location>
</feature>
<evidence type="ECO:0000256" key="6">
    <source>
        <dbReference type="SAM" id="Phobius"/>
    </source>
</evidence>
<dbReference type="Proteomes" id="UP000238163">
    <property type="component" value="Unassembled WGS sequence"/>
</dbReference>
<keyword evidence="9" id="KW-1185">Reference proteome</keyword>
<accession>A0ABX5DG20</accession>